<dbReference type="OrthoDB" id="2273623at2759"/>
<name>A0A1C7NHV8_9FUNG</name>
<dbReference type="InParanoid" id="A0A1C7NHV8"/>
<dbReference type="EMBL" id="LUGH01000136">
    <property type="protein sequence ID" value="OBZ88707.1"/>
    <property type="molecule type" value="Genomic_DNA"/>
</dbReference>
<dbReference type="Proteomes" id="UP000093000">
    <property type="component" value="Unassembled WGS sequence"/>
</dbReference>
<reference evidence="1 2" key="1">
    <citation type="submission" date="2016-03" db="EMBL/GenBank/DDBJ databases">
        <title>Choanephora cucurbitarum.</title>
        <authorList>
            <person name="Min B."/>
            <person name="Park H."/>
            <person name="Park J.-H."/>
            <person name="Shin H.-D."/>
            <person name="Choi I.-G."/>
        </authorList>
    </citation>
    <scope>NUCLEOTIDE SEQUENCE [LARGE SCALE GENOMIC DNA]</scope>
    <source>
        <strain evidence="1 2">KUS-F28377</strain>
    </source>
</reference>
<sequence>MDDELRQDILDYFPTLLDHKTDYALARQVPCGQENCLSTQENDSIHLTHCLLRWQIPFQILIHLDDIKQLTNSPFPSAESAHLFLEPSIEQSLIRLEEWHWQEKSKAFPLIQIKPYQLTEELGTSKIQLTQETKQRLTSVVETESPSFSTELERPTLDYPDFIIINKESSTSSFVPQQDLAQFKLRQFSLKHTTQQQDNDELEFVRFRF</sequence>
<dbReference type="AlphaFoldDB" id="A0A1C7NHV8"/>
<keyword evidence="2" id="KW-1185">Reference proteome</keyword>
<protein>
    <submittedName>
        <fullName evidence="1">Uncharacterized protein</fullName>
    </submittedName>
</protein>
<evidence type="ECO:0000313" key="2">
    <source>
        <dbReference type="Proteomes" id="UP000093000"/>
    </source>
</evidence>
<proteinExistence type="predicted"/>
<gene>
    <name evidence="1" type="ORF">A0J61_03249</name>
</gene>
<accession>A0A1C7NHV8</accession>
<organism evidence="1 2">
    <name type="scientific">Choanephora cucurbitarum</name>
    <dbReference type="NCBI Taxonomy" id="101091"/>
    <lineage>
        <taxon>Eukaryota</taxon>
        <taxon>Fungi</taxon>
        <taxon>Fungi incertae sedis</taxon>
        <taxon>Mucoromycota</taxon>
        <taxon>Mucoromycotina</taxon>
        <taxon>Mucoromycetes</taxon>
        <taxon>Mucorales</taxon>
        <taxon>Mucorineae</taxon>
        <taxon>Choanephoraceae</taxon>
        <taxon>Choanephoroideae</taxon>
        <taxon>Choanephora</taxon>
    </lineage>
</organism>
<comment type="caution">
    <text evidence="1">The sequence shown here is derived from an EMBL/GenBank/DDBJ whole genome shotgun (WGS) entry which is preliminary data.</text>
</comment>
<evidence type="ECO:0000313" key="1">
    <source>
        <dbReference type="EMBL" id="OBZ88707.1"/>
    </source>
</evidence>